<accession>A0ABR7HH48</accession>
<dbReference type="EC" id="2.7.13.3" evidence="3"/>
<dbReference type="Proteomes" id="UP000634672">
    <property type="component" value="Unassembled WGS sequence"/>
</dbReference>
<comment type="subcellular location">
    <subcellularLocation>
        <location evidence="2">Membrane</location>
    </subcellularLocation>
</comment>
<dbReference type="InterPro" id="IPR036890">
    <property type="entry name" value="HATPase_C_sf"/>
</dbReference>
<evidence type="ECO:0000313" key="10">
    <source>
        <dbReference type="Proteomes" id="UP000634672"/>
    </source>
</evidence>
<evidence type="ECO:0000256" key="5">
    <source>
        <dbReference type="ARBA" id="ARBA00022679"/>
    </source>
</evidence>
<evidence type="ECO:0000256" key="6">
    <source>
        <dbReference type="ARBA" id="ARBA00022777"/>
    </source>
</evidence>
<dbReference type="EMBL" id="JACOPB010000040">
    <property type="protein sequence ID" value="MBC5712509.1"/>
    <property type="molecule type" value="Genomic_DNA"/>
</dbReference>
<evidence type="ECO:0000256" key="3">
    <source>
        <dbReference type="ARBA" id="ARBA00012438"/>
    </source>
</evidence>
<keyword evidence="7" id="KW-0902">Two-component regulatory system</keyword>
<dbReference type="PANTHER" id="PTHR45453:SF1">
    <property type="entry name" value="PHOSPHATE REGULON SENSOR PROTEIN PHOR"/>
    <property type="match status" value="1"/>
</dbReference>
<keyword evidence="10" id="KW-1185">Reference proteome</keyword>
<feature type="non-terminal residue" evidence="9">
    <location>
        <position position="1"/>
    </location>
</feature>
<dbReference type="Gene3D" id="3.30.565.10">
    <property type="entry name" value="Histidine kinase-like ATPase, C-terminal domain"/>
    <property type="match status" value="1"/>
</dbReference>
<evidence type="ECO:0000313" key="9">
    <source>
        <dbReference type="EMBL" id="MBC5712509.1"/>
    </source>
</evidence>
<dbReference type="Pfam" id="PF02518">
    <property type="entry name" value="HATPase_c"/>
    <property type="match status" value="1"/>
</dbReference>
<evidence type="ECO:0000259" key="8">
    <source>
        <dbReference type="PROSITE" id="PS50109"/>
    </source>
</evidence>
<comment type="catalytic activity">
    <reaction evidence="1">
        <text>ATP + protein L-histidine = ADP + protein N-phospho-L-histidine.</text>
        <dbReference type="EC" id="2.7.13.3"/>
    </reaction>
</comment>
<dbReference type="InterPro" id="IPR004358">
    <property type="entry name" value="Sig_transdc_His_kin-like_C"/>
</dbReference>
<dbReference type="InterPro" id="IPR005467">
    <property type="entry name" value="His_kinase_dom"/>
</dbReference>
<dbReference type="PANTHER" id="PTHR45453">
    <property type="entry name" value="PHOSPHATE REGULON SENSOR PROTEIN PHOR"/>
    <property type="match status" value="1"/>
</dbReference>
<evidence type="ECO:0000256" key="1">
    <source>
        <dbReference type="ARBA" id="ARBA00000085"/>
    </source>
</evidence>
<evidence type="ECO:0000256" key="7">
    <source>
        <dbReference type="ARBA" id="ARBA00023012"/>
    </source>
</evidence>
<protein>
    <recommendedName>
        <fullName evidence="3">histidine kinase</fullName>
        <ecNumber evidence="3">2.7.13.3</ecNumber>
    </recommendedName>
</protein>
<keyword evidence="5" id="KW-0808">Transferase</keyword>
<name>A0ABR7HH48_9FIRM</name>
<dbReference type="GO" id="GO:0016301">
    <property type="term" value="F:kinase activity"/>
    <property type="evidence" value="ECO:0007669"/>
    <property type="project" value="UniProtKB-KW"/>
</dbReference>
<dbReference type="SUPFAM" id="SSF55874">
    <property type="entry name" value="ATPase domain of HSP90 chaperone/DNA topoisomerase II/histidine kinase"/>
    <property type="match status" value="1"/>
</dbReference>
<comment type="caution">
    <text evidence="9">The sequence shown here is derived from an EMBL/GenBank/DDBJ whole genome shotgun (WGS) entry which is preliminary data.</text>
</comment>
<reference evidence="9 10" key="1">
    <citation type="submission" date="2020-08" db="EMBL/GenBank/DDBJ databases">
        <title>Genome public.</title>
        <authorList>
            <person name="Liu C."/>
            <person name="Sun Q."/>
        </authorList>
    </citation>
    <scope>NUCLEOTIDE SEQUENCE [LARGE SCALE GENOMIC DNA]</scope>
    <source>
        <strain evidence="9 10">NSJ-66</strain>
    </source>
</reference>
<organism evidence="9 10">
    <name type="scientific">Hungatella hominis</name>
    <dbReference type="NCBI Taxonomy" id="2763050"/>
    <lineage>
        <taxon>Bacteria</taxon>
        <taxon>Bacillati</taxon>
        <taxon>Bacillota</taxon>
        <taxon>Clostridia</taxon>
        <taxon>Lachnospirales</taxon>
        <taxon>Lachnospiraceae</taxon>
        <taxon>Hungatella</taxon>
    </lineage>
</organism>
<dbReference type="InterPro" id="IPR003594">
    <property type="entry name" value="HATPase_dom"/>
</dbReference>
<dbReference type="InterPro" id="IPR050351">
    <property type="entry name" value="BphY/WalK/GraS-like"/>
</dbReference>
<keyword evidence="4" id="KW-0597">Phosphoprotein</keyword>
<dbReference type="RefSeq" id="WP_243270553.1">
    <property type="nucleotide sequence ID" value="NZ_JACOPB010000040.1"/>
</dbReference>
<feature type="domain" description="Histidine kinase" evidence="8">
    <location>
        <begin position="1"/>
        <end position="65"/>
    </location>
</feature>
<evidence type="ECO:0000256" key="4">
    <source>
        <dbReference type="ARBA" id="ARBA00022553"/>
    </source>
</evidence>
<keyword evidence="6 9" id="KW-0418">Kinase</keyword>
<gene>
    <name evidence="9" type="ORF">H8S75_31910</name>
</gene>
<sequence length="73" mass="7642">EIPEDKLNVIFDKFCRLSNARLSETGGSGLGLAIAKNIIVMHGGQIKAESSNGHTAFIIEIPSASSKISVTAS</sequence>
<dbReference type="PROSITE" id="PS50109">
    <property type="entry name" value="HIS_KIN"/>
    <property type="match status" value="1"/>
</dbReference>
<dbReference type="PRINTS" id="PR00344">
    <property type="entry name" value="BCTRLSENSOR"/>
</dbReference>
<proteinExistence type="predicted"/>
<evidence type="ECO:0000256" key="2">
    <source>
        <dbReference type="ARBA" id="ARBA00004370"/>
    </source>
</evidence>